<feature type="domain" description="HTH cro/C1-type" evidence="1">
    <location>
        <begin position="15"/>
        <end position="61"/>
    </location>
</feature>
<dbReference type="InterPro" id="IPR010982">
    <property type="entry name" value="Lambda_DNA-bd_dom_sf"/>
</dbReference>
<dbReference type="Pfam" id="PF13560">
    <property type="entry name" value="HTH_31"/>
    <property type="match status" value="1"/>
</dbReference>
<dbReference type="SMART" id="SM00530">
    <property type="entry name" value="HTH_XRE"/>
    <property type="match status" value="1"/>
</dbReference>
<dbReference type="PROSITE" id="PS50943">
    <property type="entry name" value="HTH_CROC1"/>
    <property type="match status" value="1"/>
</dbReference>
<evidence type="ECO:0000313" key="3">
    <source>
        <dbReference type="Proteomes" id="UP000271573"/>
    </source>
</evidence>
<reference evidence="2 3" key="1">
    <citation type="submission" date="2018-11" db="EMBL/GenBank/DDBJ databases">
        <title>Complete genome sequence of Nocardioides baekrokdamisoli strain KCTC 39748.</title>
        <authorList>
            <person name="Kang S.W."/>
            <person name="Lee K.C."/>
            <person name="Kim K.K."/>
            <person name="Kim J.S."/>
            <person name="Kim D.S."/>
            <person name="Ko S.H."/>
            <person name="Yang S.H."/>
            <person name="Shin Y.K."/>
            <person name="Lee J.S."/>
        </authorList>
    </citation>
    <scope>NUCLEOTIDE SEQUENCE [LARGE SCALE GENOMIC DNA]</scope>
    <source>
        <strain evidence="2 3">KCTC 39748</strain>
    </source>
</reference>
<evidence type="ECO:0000313" key="2">
    <source>
        <dbReference type="EMBL" id="BBH16021.1"/>
    </source>
</evidence>
<name>A0A3G9IQW2_9ACTN</name>
<sequence length="124" mass="13994">MTVQSIVEDVVRRSGLSKAELARRSGISRSSLDEYLLGKRQPSVAQLERLGESAGFRLDLAWTPVELRKDPSWLIPNNPDMQPRPTTTAQRAQILERVVVVATELRRRERGELEFPPFKVLAAS</sequence>
<dbReference type="RefSeq" id="WP_125566123.1">
    <property type="nucleotide sequence ID" value="NZ_AP019307.1"/>
</dbReference>
<dbReference type="OrthoDB" id="5108126at2"/>
<gene>
    <name evidence="2" type="ORF">Back2_03080</name>
</gene>
<dbReference type="KEGG" id="nbe:Back2_03080"/>
<evidence type="ECO:0000259" key="1">
    <source>
        <dbReference type="PROSITE" id="PS50943"/>
    </source>
</evidence>
<dbReference type="EMBL" id="AP019307">
    <property type="protein sequence ID" value="BBH16021.1"/>
    <property type="molecule type" value="Genomic_DNA"/>
</dbReference>
<dbReference type="CDD" id="cd00093">
    <property type="entry name" value="HTH_XRE"/>
    <property type="match status" value="1"/>
</dbReference>
<organism evidence="2 3">
    <name type="scientific">Nocardioides baekrokdamisoli</name>
    <dbReference type="NCBI Taxonomy" id="1804624"/>
    <lineage>
        <taxon>Bacteria</taxon>
        <taxon>Bacillati</taxon>
        <taxon>Actinomycetota</taxon>
        <taxon>Actinomycetes</taxon>
        <taxon>Propionibacteriales</taxon>
        <taxon>Nocardioidaceae</taxon>
        <taxon>Nocardioides</taxon>
    </lineage>
</organism>
<dbReference type="GO" id="GO:0003677">
    <property type="term" value="F:DNA binding"/>
    <property type="evidence" value="ECO:0007669"/>
    <property type="project" value="InterPro"/>
</dbReference>
<dbReference type="InterPro" id="IPR001387">
    <property type="entry name" value="Cro/C1-type_HTH"/>
</dbReference>
<dbReference type="SUPFAM" id="SSF47413">
    <property type="entry name" value="lambda repressor-like DNA-binding domains"/>
    <property type="match status" value="1"/>
</dbReference>
<dbReference type="AlphaFoldDB" id="A0A3G9IQW2"/>
<proteinExistence type="predicted"/>
<accession>A0A3G9IQW2</accession>
<dbReference type="Gene3D" id="1.10.260.40">
    <property type="entry name" value="lambda repressor-like DNA-binding domains"/>
    <property type="match status" value="1"/>
</dbReference>
<keyword evidence="3" id="KW-1185">Reference proteome</keyword>
<dbReference type="Proteomes" id="UP000271573">
    <property type="component" value="Chromosome"/>
</dbReference>
<protein>
    <recommendedName>
        <fullName evidence="1">HTH cro/C1-type domain-containing protein</fullName>
    </recommendedName>
</protein>